<dbReference type="Proteomes" id="UP000176329">
    <property type="component" value="Unassembled WGS sequence"/>
</dbReference>
<accession>A0A1F6LR40</accession>
<sequence>MEKKSTHKRQFKGVIVSNGMNKTIVVRIDSVKTHPKYGKQYARSKKYHVHDEKGTHAVGETVTFVECRPLSKTKHWRVIG</sequence>
<evidence type="ECO:0000256" key="5">
    <source>
        <dbReference type="ARBA" id="ARBA00023274"/>
    </source>
</evidence>
<dbReference type="PRINTS" id="PR00973">
    <property type="entry name" value="RIBOSOMALS17"/>
</dbReference>
<dbReference type="HAMAP" id="MF_01345_B">
    <property type="entry name" value="Ribosomal_uS17_B"/>
    <property type="match status" value="1"/>
</dbReference>
<evidence type="ECO:0000313" key="7">
    <source>
        <dbReference type="EMBL" id="OGH61861.1"/>
    </source>
</evidence>
<protein>
    <recommendedName>
        <fullName evidence="6">Small ribosomal subunit protein uS17</fullName>
    </recommendedName>
</protein>
<dbReference type="GO" id="GO:0006412">
    <property type="term" value="P:translation"/>
    <property type="evidence" value="ECO:0007669"/>
    <property type="project" value="UniProtKB-UniRule"/>
</dbReference>
<evidence type="ECO:0000256" key="4">
    <source>
        <dbReference type="ARBA" id="ARBA00022980"/>
    </source>
</evidence>
<dbReference type="NCBIfam" id="NF004123">
    <property type="entry name" value="PRK05610.1"/>
    <property type="match status" value="1"/>
</dbReference>
<keyword evidence="3 6" id="KW-0694">RNA-binding</keyword>
<comment type="subunit">
    <text evidence="6">Part of the 30S ribosomal subunit.</text>
</comment>
<comment type="similarity">
    <text evidence="1 6">Belongs to the universal ribosomal protein uS17 family.</text>
</comment>
<dbReference type="CDD" id="cd00364">
    <property type="entry name" value="Ribosomal_uS17"/>
    <property type="match status" value="1"/>
</dbReference>
<dbReference type="GO" id="GO:0022627">
    <property type="term" value="C:cytosolic small ribosomal subunit"/>
    <property type="evidence" value="ECO:0007669"/>
    <property type="project" value="UniProtKB-UniRule"/>
</dbReference>
<dbReference type="InterPro" id="IPR012340">
    <property type="entry name" value="NA-bd_OB-fold"/>
</dbReference>
<keyword evidence="5 6" id="KW-0687">Ribonucleoprotein</keyword>
<evidence type="ECO:0000256" key="1">
    <source>
        <dbReference type="ARBA" id="ARBA00010254"/>
    </source>
</evidence>
<evidence type="ECO:0000256" key="3">
    <source>
        <dbReference type="ARBA" id="ARBA00022884"/>
    </source>
</evidence>
<evidence type="ECO:0000256" key="6">
    <source>
        <dbReference type="HAMAP-Rule" id="MF_01345"/>
    </source>
</evidence>
<dbReference type="GO" id="GO:0003735">
    <property type="term" value="F:structural constituent of ribosome"/>
    <property type="evidence" value="ECO:0007669"/>
    <property type="project" value="UniProtKB-UniRule"/>
</dbReference>
<dbReference type="Gene3D" id="2.40.50.140">
    <property type="entry name" value="Nucleic acid-binding proteins"/>
    <property type="match status" value="1"/>
</dbReference>
<evidence type="ECO:0000313" key="8">
    <source>
        <dbReference type="Proteomes" id="UP000176329"/>
    </source>
</evidence>
<proteinExistence type="inferred from homology"/>
<dbReference type="SUPFAM" id="SSF50249">
    <property type="entry name" value="Nucleic acid-binding proteins"/>
    <property type="match status" value="1"/>
</dbReference>
<reference evidence="7 8" key="1">
    <citation type="journal article" date="2016" name="Nat. Commun.">
        <title>Thousands of microbial genomes shed light on interconnected biogeochemical processes in an aquifer system.</title>
        <authorList>
            <person name="Anantharaman K."/>
            <person name="Brown C.T."/>
            <person name="Hug L.A."/>
            <person name="Sharon I."/>
            <person name="Castelle C.J."/>
            <person name="Probst A.J."/>
            <person name="Thomas B.C."/>
            <person name="Singh A."/>
            <person name="Wilkins M.J."/>
            <person name="Karaoz U."/>
            <person name="Brodie E.L."/>
            <person name="Williams K.H."/>
            <person name="Hubbard S.S."/>
            <person name="Banfield J.F."/>
        </authorList>
    </citation>
    <scope>NUCLEOTIDE SEQUENCE [LARGE SCALE GENOMIC DNA]</scope>
</reference>
<evidence type="ECO:0000256" key="2">
    <source>
        <dbReference type="ARBA" id="ARBA00022730"/>
    </source>
</evidence>
<keyword evidence="4 6" id="KW-0689">Ribosomal protein</keyword>
<dbReference type="InterPro" id="IPR019984">
    <property type="entry name" value="Ribosomal_uS17_bact/chlr"/>
</dbReference>
<dbReference type="Pfam" id="PF00366">
    <property type="entry name" value="Ribosomal_S17"/>
    <property type="match status" value="1"/>
</dbReference>
<name>A0A1F6LR40_9BACT</name>
<dbReference type="GO" id="GO:0019843">
    <property type="term" value="F:rRNA binding"/>
    <property type="evidence" value="ECO:0007669"/>
    <property type="project" value="UniProtKB-UniRule"/>
</dbReference>
<dbReference type="PANTHER" id="PTHR10744">
    <property type="entry name" value="40S RIBOSOMAL PROTEIN S11 FAMILY MEMBER"/>
    <property type="match status" value="1"/>
</dbReference>
<dbReference type="AlphaFoldDB" id="A0A1F6LR40"/>
<organism evidence="7 8">
    <name type="scientific">Candidatus Magasanikbacteria bacterium RIFCSPHIGHO2_01_FULL_50_8</name>
    <dbReference type="NCBI Taxonomy" id="1798674"/>
    <lineage>
        <taxon>Bacteria</taxon>
        <taxon>Candidatus Magasanikiibacteriota</taxon>
    </lineage>
</organism>
<comment type="caution">
    <text evidence="7">The sequence shown here is derived from an EMBL/GenBank/DDBJ whole genome shotgun (WGS) entry which is preliminary data.</text>
</comment>
<dbReference type="NCBIfam" id="TIGR03635">
    <property type="entry name" value="uS17_bact"/>
    <property type="match status" value="1"/>
</dbReference>
<dbReference type="PANTHER" id="PTHR10744:SF1">
    <property type="entry name" value="SMALL RIBOSOMAL SUBUNIT PROTEIN US17M"/>
    <property type="match status" value="1"/>
</dbReference>
<comment type="function">
    <text evidence="6">One of the primary rRNA binding proteins, it binds specifically to the 5'-end of 16S ribosomal RNA.</text>
</comment>
<dbReference type="EMBL" id="MFPV01000033">
    <property type="protein sequence ID" value="OGH61861.1"/>
    <property type="molecule type" value="Genomic_DNA"/>
</dbReference>
<gene>
    <name evidence="6" type="primary">rpsQ</name>
    <name evidence="7" type="ORF">A2848_01240</name>
</gene>
<keyword evidence="2 6" id="KW-0699">rRNA-binding</keyword>
<dbReference type="InterPro" id="IPR000266">
    <property type="entry name" value="Ribosomal_uS17"/>
</dbReference>